<sequence length="257" mass="28552">MPAVTKVFNRQISNSTQLAQALKLAMGYAGYSEPVETTSGSTIYLHFPVEVPVDNYTVHLQVGITSSLGLNQVLLKDWSPDVSNAVKSRSSDTEDYDPGLIVFNCCNHSELRVVDVYQKGAENFLLGAIRPLHKESYWNESLFPFVFTAASSTTNPYFYGFDDSWSPHDNYSYAIDTFPQLRYRNRITQKYNIVTGVFFLTNSGEGVCGTFSEEVGRGATDGATPGDLNLETVDKIYLILTTGVSGIVIETYWPEEV</sequence>
<dbReference type="AlphaFoldDB" id="A0A6B3NFH6"/>
<proteinExistence type="predicted"/>
<organism evidence="1">
    <name type="scientific">Symploca sp. SIO1C4</name>
    <dbReference type="NCBI Taxonomy" id="2607765"/>
    <lineage>
        <taxon>Bacteria</taxon>
        <taxon>Bacillati</taxon>
        <taxon>Cyanobacteriota</taxon>
        <taxon>Cyanophyceae</taxon>
        <taxon>Coleofasciculales</taxon>
        <taxon>Coleofasciculaceae</taxon>
        <taxon>Symploca</taxon>
    </lineage>
</organism>
<reference evidence="1" key="1">
    <citation type="submission" date="2019-11" db="EMBL/GenBank/DDBJ databases">
        <title>Genomic insights into an expanded diversity of filamentous marine cyanobacteria reveals the extraordinary biosynthetic potential of Moorea and Okeania.</title>
        <authorList>
            <person name="Ferreira Leao T."/>
            <person name="Wang M."/>
            <person name="Moss N."/>
            <person name="Da Silva R."/>
            <person name="Sanders J."/>
            <person name="Nurk S."/>
            <person name="Gurevich A."/>
            <person name="Humphrey G."/>
            <person name="Reher R."/>
            <person name="Zhu Q."/>
            <person name="Belda-Ferre P."/>
            <person name="Glukhov E."/>
            <person name="Rex R."/>
            <person name="Dorrestein P.C."/>
            <person name="Knight R."/>
            <person name="Pevzner P."/>
            <person name="Gerwick W.H."/>
            <person name="Gerwick L."/>
        </authorList>
    </citation>
    <scope>NUCLEOTIDE SEQUENCE</scope>
    <source>
        <strain evidence="1">SIO1C4</strain>
    </source>
</reference>
<name>A0A6B3NFH6_9CYAN</name>
<gene>
    <name evidence="1" type="ORF">F6J89_31745</name>
</gene>
<evidence type="ECO:0000313" key="1">
    <source>
        <dbReference type="EMBL" id="NER32056.1"/>
    </source>
</evidence>
<dbReference type="EMBL" id="JAAHFQ010001044">
    <property type="protein sequence ID" value="NER32056.1"/>
    <property type="molecule type" value="Genomic_DNA"/>
</dbReference>
<protein>
    <submittedName>
        <fullName evidence="1">Uncharacterized protein</fullName>
    </submittedName>
</protein>
<accession>A0A6B3NFH6</accession>
<comment type="caution">
    <text evidence="1">The sequence shown here is derived from an EMBL/GenBank/DDBJ whole genome shotgun (WGS) entry which is preliminary data.</text>
</comment>